<keyword evidence="7" id="KW-0170">Cobalt</keyword>
<dbReference type="GO" id="GO:0016810">
    <property type="term" value="F:hydrolase activity, acting on carbon-nitrogen (but not peptide) bonds"/>
    <property type="evidence" value="ECO:0007669"/>
    <property type="project" value="InterPro"/>
</dbReference>
<dbReference type="OrthoDB" id="407355at2759"/>
<evidence type="ECO:0000259" key="10">
    <source>
        <dbReference type="PROSITE" id="PS50941"/>
    </source>
</evidence>
<dbReference type="InterPro" id="IPR018371">
    <property type="entry name" value="Chitin-binding_1_CS"/>
</dbReference>
<dbReference type="CDD" id="cd00035">
    <property type="entry name" value="ChtBD1"/>
    <property type="match status" value="1"/>
</dbReference>
<keyword evidence="8" id="KW-1015">Disulfide bond</keyword>
<feature type="domain" description="NodB homology" evidence="11">
    <location>
        <begin position="111"/>
        <end position="306"/>
    </location>
</feature>
<keyword evidence="3" id="KW-0479">Metal-binding</keyword>
<feature type="disulfide bond" evidence="8">
    <location>
        <begin position="44"/>
        <end position="56"/>
    </location>
</feature>
<gene>
    <name evidence="12" type="ORF">F53441_4186</name>
</gene>
<dbReference type="Gene3D" id="3.20.20.370">
    <property type="entry name" value="Glycoside hydrolase/deacetylase"/>
    <property type="match status" value="1"/>
</dbReference>
<keyword evidence="6" id="KW-0119">Carbohydrate metabolism</keyword>
<dbReference type="InterPro" id="IPR002509">
    <property type="entry name" value="NODB_dom"/>
</dbReference>
<feature type="chain" id="PRO_5034233596" evidence="9">
    <location>
        <begin position="19"/>
        <end position="360"/>
    </location>
</feature>
<evidence type="ECO:0000313" key="12">
    <source>
        <dbReference type="EMBL" id="KAF4452955.1"/>
    </source>
</evidence>
<dbReference type="PANTHER" id="PTHR46471">
    <property type="entry name" value="CHITIN DEACETYLASE"/>
    <property type="match status" value="1"/>
</dbReference>
<dbReference type="Pfam" id="PF01522">
    <property type="entry name" value="Polysacc_deac_1"/>
    <property type="match status" value="1"/>
</dbReference>
<dbReference type="GO" id="GO:0046872">
    <property type="term" value="F:metal ion binding"/>
    <property type="evidence" value="ECO:0007669"/>
    <property type="project" value="UniProtKB-KW"/>
</dbReference>
<dbReference type="PROSITE" id="PS51677">
    <property type="entry name" value="NODB"/>
    <property type="match status" value="1"/>
</dbReference>
<dbReference type="InterPro" id="IPR001002">
    <property type="entry name" value="Chitin-bd_1"/>
</dbReference>
<dbReference type="GO" id="GO:0008061">
    <property type="term" value="F:chitin binding"/>
    <property type="evidence" value="ECO:0007669"/>
    <property type="project" value="UniProtKB-UniRule"/>
</dbReference>
<evidence type="ECO:0000259" key="11">
    <source>
        <dbReference type="PROSITE" id="PS51677"/>
    </source>
</evidence>
<evidence type="ECO:0000256" key="6">
    <source>
        <dbReference type="ARBA" id="ARBA00023277"/>
    </source>
</evidence>
<dbReference type="InterPro" id="IPR036861">
    <property type="entry name" value="Endochitinase-like_sf"/>
</dbReference>
<comment type="caution">
    <text evidence="12">The sequence shown here is derived from an EMBL/GenBank/DDBJ whole genome shotgun (WGS) entry which is preliminary data.</text>
</comment>
<dbReference type="CDD" id="cd10951">
    <property type="entry name" value="CE4_ClCDA_like"/>
    <property type="match status" value="1"/>
</dbReference>
<evidence type="ECO:0000256" key="5">
    <source>
        <dbReference type="ARBA" id="ARBA00022801"/>
    </source>
</evidence>
<comment type="caution">
    <text evidence="8">Lacks conserved residue(s) required for the propagation of feature annotation.</text>
</comment>
<evidence type="ECO:0000256" key="4">
    <source>
        <dbReference type="ARBA" id="ARBA00022729"/>
    </source>
</evidence>
<organism evidence="12 13">
    <name type="scientific">Fusarium austroafricanum</name>
    <dbReference type="NCBI Taxonomy" id="2364996"/>
    <lineage>
        <taxon>Eukaryota</taxon>
        <taxon>Fungi</taxon>
        <taxon>Dikarya</taxon>
        <taxon>Ascomycota</taxon>
        <taxon>Pezizomycotina</taxon>
        <taxon>Sordariomycetes</taxon>
        <taxon>Hypocreomycetidae</taxon>
        <taxon>Hypocreales</taxon>
        <taxon>Nectriaceae</taxon>
        <taxon>Fusarium</taxon>
        <taxon>Fusarium concolor species complex</taxon>
    </lineage>
</organism>
<dbReference type="Proteomes" id="UP000605986">
    <property type="component" value="Unassembled WGS sequence"/>
</dbReference>
<evidence type="ECO:0000256" key="3">
    <source>
        <dbReference type="ARBA" id="ARBA00022723"/>
    </source>
</evidence>
<comment type="cofactor">
    <cofactor evidence="1">
        <name>Co(2+)</name>
        <dbReference type="ChEBI" id="CHEBI:48828"/>
    </cofactor>
</comment>
<feature type="domain" description="Chitin-binding type-1" evidence="10">
    <location>
        <begin position="33"/>
        <end position="78"/>
    </location>
</feature>
<protein>
    <submittedName>
        <fullName evidence="12">Putative chitin binding protein</fullName>
    </submittedName>
</protein>
<feature type="signal peptide" evidence="9">
    <location>
        <begin position="1"/>
        <end position="18"/>
    </location>
</feature>
<evidence type="ECO:0000256" key="9">
    <source>
        <dbReference type="SAM" id="SignalP"/>
    </source>
</evidence>
<accession>A0A8H4NYZ4</accession>
<dbReference type="PROSITE" id="PS00026">
    <property type="entry name" value="CHIT_BIND_I_1"/>
    <property type="match status" value="1"/>
</dbReference>
<evidence type="ECO:0000256" key="1">
    <source>
        <dbReference type="ARBA" id="ARBA00001941"/>
    </source>
</evidence>
<name>A0A8H4NYZ4_9HYPO</name>
<dbReference type="SMART" id="SM00270">
    <property type="entry name" value="ChtBD1"/>
    <property type="match status" value="1"/>
</dbReference>
<evidence type="ECO:0000313" key="13">
    <source>
        <dbReference type="Proteomes" id="UP000605986"/>
    </source>
</evidence>
<proteinExistence type="predicted"/>
<keyword evidence="4 9" id="KW-0732">Signal</keyword>
<dbReference type="SUPFAM" id="SSF88713">
    <property type="entry name" value="Glycoside hydrolase/deacetylase"/>
    <property type="match status" value="1"/>
</dbReference>
<dbReference type="AlphaFoldDB" id="A0A8H4NYZ4"/>
<evidence type="ECO:0000256" key="7">
    <source>
        <dbReference type="ARBA" id="ARBA00023285"/>
    </source>
</evidence>
<reference evidence="12" key="1">
    <citation type="submission" date="2020-01" db="EMBL/GenBank/DDBJ databases">
        <title>Identification and distribution of gene clusters putatively required for synthesis of sphingolipid metabolism inhibitors in phylogenetically diverse species of the filamentous fungus Fusarium.</title>
        <authorList>
            <person name="Kim H.-S."/>
            <person name="Busman M."/>
            <person name="Brown D.W."/>
            <person name="Divon H."/>
            <person name="Uhlig S."/>
            <person name="Proctor R.H."/>
        </authorList>
    </citation>
    <scope>NUCLEOTIDE SEQUENCE</scope>
    <source>
        <strain evidence="12">NRRL 53441</strain>
    </source>
</reference>
<dbReference type="GO" id="GO:0005975">
    <property type="term" value="P:carbohydrate metabolic process"/>
    <property type="evidence" value="ECO:0007669"/>
    <property type="project" value="InterPro"/>
</dbReference>
<keyword evidence="2 8" id="KW-0147">Chitin-binding</keyword>
<sequence>MKKSLSFLIAFLASFALASPWPSLFSRNEKRQAGRCGTGFGTVCGRNECCSSAGWCGTGYLYCSAPSCQIEYGPGCDANVRPNGPDTTNVARPKVGNIPYGQAIYRCNRNGDIALTYDDGPYTYTEDLLDLLKRYNAKATFYITGRNLGKGAINDPATPWPGLIRRMITDGHQIASHTWSHQRLTTLSRSKFWNQMIYNEIAFADILGYFPTYMRPPYSASNATTDAWLNELGYHVTYFNLDTEGYLHDSPNTIQTSKQIWDNTVEGKSPATNKWLHIEHDPVYQSVYNLTEHMLRSVRRNNFTAVTLKLASHNNKLYQRSNVPRDNKRAVRFAPRWNNVSGRTARRDVLFAEWMVWKHD</sequence>
<dbReference type="EMBL" id="JAADJG010000165">
    <property type="protein sequence ID" value="KAF4452955.1"/>
    <property type="molecule type" value="Genomic_DNA"/>
</dbReference>
<dbReference type="PROSITE" id="PS50941">
    <property type="entry name" value="CHIT_BIND_I_2"/>
    <property type="match status" value="1"/>
</dbReference>
<keyword evidence="13" id="KW-1185">Reference proteome</keyword>
<evidence type="ECO:0000256" key="8">
    <source>
        <dbReference type="PROSITE-ProRule" id="PRU00261"/>
    </source>
</evidence>
<dbReference type="SUPFAM" id="SSF57016">
    <property type="entry name" value="Plant lectins/antimicrobial peptides"/>
    <property type="match status" value="1"/>
</dbReference>
<dbReference type="Gene3D" id="3.30.60.10">
    <property type="entry name" value="Endochitinase-like"/>
    <property type="match status" value="1"/>
</dbReference>
<dbReference type="PANTHER" id="PTHR46471:SF2">
    <property type="entry name" value="CHITIN DEACETYLASE-RELATED"/>
    <property type="match status" value="1"/>
</dbReference>
<keyword evidence="5" id="KW-0378">Hydrolase</keyword>
<dbReference type="InterPro" id="IPR011330">
    <property type="entry name" value="Glyco_hydro/deAcase_b/a-brl"/>
</dbReference>
<evidence type="ECO:0000256" key="2">
    <source>
        <dbReference type="ARBA" id="ARBA00022669"/>
    </source>
</evidence>
<feature type="disulfide bond" evidence="8">
    <location>
        <begin position="49"/>
        <end position="63"/>
    </location>
</feature>